<keyword evidence="2" id="KW-1185">Reference proteome</keyword>
<accession>A0A9Q3PSE8</accession>
<proteinExistence type="predicted"/>
<sequence length="317" mass="36773">MISDIFDSIPELYEAINDVKTHFSDKNSSICNNLKTNNVSLSQINETLMCFEKASRTLETSHNENSFGNKINEKSAIIKELTGKYVKFNIDDIIETRIKQAIITIKEENKSVLENLSKSFTEVKTYTAALKKCFDTSQEEISKLTMKLNQITSDNTRQKELWQELTQTEYNHKNNVINSIKSLQHKLRASQRCNNSKMNDIKQLLYTLPRMSTPLNKNEGTRIPNPQVLEVENSQLKNEFSSSLHNLEPSMGQAFLKEVPKIKEWPHFSVEGEYDHMEFIKGIDMIKEDFELPDRLVTAIFNTFFTRSAHRCYIKLR</sequence>
<gene>
    <name evidence="1" type="ORF">O181_112089</name>
</gene>
<name>A0A9Q3PSE8_9BASI</name>
<organism evidence="1 2">
    <name type="scientific">Austropuccinia psidii MF-1</name>
    <dbReference type="NCBI Taxonomy" id="1389203"/>
    <lineage>
        <taxon>Eukaryota</taxon>
        <taxon>Fungi</taxon>
        <taxon>Dikarya</taxon>
        <taxon>Basidiomycota</taxon>
        <taxon>Pucciniomycotina</taxon>
        <taxon>Pucciniomycetes</taxon>
        <taxon>Pucciniales</taxon>
        <taxon>Sphaerophragmiaceae</taxon>
        <taxon>Austropuccinia</taxon>
    </lineage>
</organism>
<dbReference type="Proteomes" id="UP000765509">
    <property type="component" value="Unassembled WGS sequence"/>
</dbReference>
<evidence type="ECO:0000313" key="1">
    <source>
        <dbReference type="EMBL" id="MBW0572374.1"/>
    </source>
</evidence>
<reference evidence="1" key="1">
    <citation type="submission" date="2021-03" db="EMBL/GenBank/DDBJ databases">
        <title>Draft genome sequence of rust myrtle Austropuccinia psidii MF-1, a brazilian biotype.</title>
        <authorList>
            <person name="Quecine M.C."/>
            <person name="Pachon D.M.R."/>
            <person name="Bonatelli M.L."/>
            <person name="Correr F.H."/>
            <person name="Franceschini L.M."/>
            <person name="Leite T.F."/>
            <person name="Margarido G.R.A."/>
            <person name="Almeida C.A."/>
            <person name="Ferrarezi J.A."/>
            <person name="Labate C.A."/>
        </authorList>
    </citation>
    <scope>NUCLEOTIDE SEQUENCE</scope>
    <source>
        <strain evidence="1">MF-1</strain>
    </source>
</reference>
<comment type="caution">
    <text evidence="1">The sequence shown here is derived from an EMBL/GenBank/DDBJ whole genome shotgun (WGS) entry which is preliminary data.</text>
</comment>
<evidence type="ECO:0000313" key="2">
    <source>
        <dbReference type="Proteomes" id="UP000765509"/>
    </source>
</evidence>
<protein>
    <submittedName>
        <fullName evidence="1">Uncharacterized protein</fullName>
    </submittedName>
</protein>
<dbReference type="EMBL" id="AVOT02089989">
    <property type="protein sequence ID" value="MBW0572374.1"/>
    <property type="molecule type" value="Genomic_DNA"/>
</dbReference>
<dbReference type="AlphaFoldDB" id="A0A9Q3PSE8"/>